<evidence type="ECO:0000256" key="10">
    <source>
        <dbReference type="ARBA" id="ARBA00022989"/>
    </source>
</evidence>
<evidence type="ECO:0000256" key="15">
    <source>
        <dbReference type="SAM" id="Phobius"/>
    </source>
</evidence>
<evidence type="ECO:0000256" key="8">
    <source>
        <dbReference type="ARBA" id="ARBA00022777"/>
    </source>
</evidence>
<dbReference type="InterPro" id="IPR033717">
    <property type="entry name" value="UDPK"/>
</dbReference>
<keyword evidence="7" id="KW-0547">Nucleotide-binding</keyword>
<evidence type="ECO:0000256" key="13">
    <source>
        <dbReference type="ARBA" id="ARBA00023209"/>
    </source>
</evidence>
<evidence type="ECO:0000256" key="6">
    <source>
        <dbReference type="ARBA" id="ARBA00022692"/>
    </source>
</evidence>
<keyword evidence="13" id="KW-0594">Phospholipid biosynthesis</keyword>
<comment type="similarity">
    <text evidence="2">Belongs to the bacterial diacylglycerol kinase family.</text>
</comment>
<keyword evidence="8 16" id="KW-0418">Kinase</keyword>
<keyword evidence="6 15" id="KW-0812">Transmembrane</keyword>
<feature type="transmembrane region" description="Helical" evidence="15">
    <location>
        <begin position="32"/>
        <end position="51"/>
    </location>
</feature>
<comment type="caution">
    <text evidence="16">The sequence shown here is derived from an EMBL/GenBank/DDBJ whole genome shotgun (WGS) entry which is preliminary data.</text>
</comment>
<dbReference type="EC" id="2.7.1.-" evidence="16"/>
<dbReference type="InterPro" id="IPR000829">
    <property type="entry name" value="DAGK"/>
</dbReference>
<keyword evidence="3" id="KW-1003">Cell membrane</keyword>
<dbReference type="Gene3D" id="1.10.287.3610">
    <property type="match status" value="1"/>
</dbReference>
<protein>
    <submittedName>
        <fullName evidence="16">Diacylglycerol kinase family protein</fullName>
        <ecNumber evidence="16">2.7.1.-</ecNumber>
    </submittedName>
</protein>
<evidence type="ECO:0000256" key="11">
    <source>
        <dbReference type="ARBA" id="ARBA00023098"/>
    </source>
</evidence>
<comment type="subcellular location">
    <subcellularLocation>
        <location evidence="1">Cell membrane</location>
        <topology evidence="1">Multi-pass membrane protein</topology>
    </subcellularLocation>
</comment>
<accession>A0ABT8KIA2</accession>
<evidence type="ECO:0000256" key="9">
    <source>
        <dbReference type="ARBA" id="ARBA00022840"/>
    </source>
</evidence>
<dbReference type="Pfam" id="PF01219">
    <property type="entry name" value="DAGK_prokar"/>
    <property type="match status" value="1"/>
</dbReference>
<organism evidence="16 17">
    <name type="scientific">Splendidivirga corallicola</name>
    <dbReference type="NCBI Taxonomy" id="3051826"/>
    <lineage>
        <taxon>Bacteria</taxon>
        <taxon>Pseudomonadati</taxon>
        <taxon>Bacteroidota</taxon>
        <taxon>Cytophagia</taxon>
        <taxon>Cytophagales</taxon>
        <taxon>Splendidivirgaceae</taxon>
        <taxon>Splendidivirga</taxon>
    </lineage>
</organism>
<evidence type="ECO:0000256" key="7">
    <source>
        <dbReference type="ARBA" id="ARBA00022741"/>
    </source>
</evidence>
<evidence type="ECO:0000313" key="16">
    <source>
        <dbReference type="EMBL" id="MDN5200446.1"/>
    </source>
</evidence>
<dbReference type="CDD" id="cd14265">
    <property type="entry name" value="UDPK_IM_like"/>
    <property type="match status" value="1"/>
</dbReference>
<dbReference type="InterPro" id="IPR036945">
    <property type="entry name" value="DAGK_sf"/>
</dbReference>
<keyword evidence="17" id="KW-1185">Reference proteome</keyword>
<feature type="transmembrane region" description="Helical" evidence="15">
    <location>
        <begin position="97"/>
        <end position="117"/>
    </location>
</feature>
<evidence type="ECO:0000256" key="1">
    <source>
        <dbReference type="ARBA" id="ARBA00004651"/>
    </source>
</evidence>
<gene>
    <name evidence="16" type="ORF">QQ008_03715</name>
</gene>
<sequence>MSIVKKSILKCLQSFRFALRGIIYAIRQENNFIYHLLATFTITCLGIYLEFSRMEWLIVVICITTVYAAEIFNTAIEKLVDMVSPNHRRSAGIVKDLSAGAVLVASLGALICGLIILSNHFSS</sequence>
<evidence type="ECO:0000256" key="4">
    <source>
        <dbReference type="ARBA" id="ARBA00022516"/>
    </source>
</evidence>
<keyword evidence="10 15" id="KW-1133">Transmembrane helix</keyword>
<keyword evidence="12 15" id="KW-0472">Membrane</keyword>
<dbReference type="RefSeq" id="WP_346750471.1">
    <property type="nucleotide sequence ID" value="NZ_JAUJEA010000001.1"/>
</dbReference>
<keyword evidence="14" id="KW-1208">Phospholipid metabolism</keyword>
<name>A0ABT8KIA2_9BACT</name>
<keyword evidence="9" id="KW-0067">ATP-binding</keyword>
<evidence type="ECO:0000256" key="3">
    <source>
        <dbReference type="ARBA" id="ARBA00022475"/>
    </source>
</evidence>
<keyword evidence="11" id="KW-0443">Lipid metabolism</keyword>
<evidence type="ECO:0000256" key="12">
    <source>
        <dbReference type="ARBA" id="ARBA00023136"/>
    </source>
</evidence>
<evidence type="ECO:0000256" key="2">
    <source>
        <dbReference type="ARBA" id="ARBA00005967"/>
    </source>
</evidence>
<feature type="transmembrane region" description="Helical" evidence="15">
    <location>
        <begin position="57"/>
        <end position="76"/>
    </location>
</feature>
<dbReference type="PANTHER" id="PTHR34299">
    <property type="entry name" value="DIACYLGLYCEROL KINASE"/>
    <property type="match status" value="1"/>
</dbReference>
<dbReference type="EMBL" id="JAUJEA010000001">
    <property type="protein sequence ID" value="MDN5200446.1"/>
    <property type="molecule type" value="Genomic_DNA"/>
</dbReference>
<reference evidence="16" key="1">
    <citation type="submission" date="2023-06" db="EMBL/GenBank/DDBJ databases">
        <title>Genomic of Parafulvivirga corallium.</title>
        <authorList>
            <person name="Wang G."/>
        </authorList>
    </citation>
    <scope>NUCLEOTIDE SEQUENCE</scope>
    <source>
        <strain evidence="16">BMA10</strain>
    </source>
</reference>
<dbReference type="Proteomes" id="UP001172082">
    <property type="component" value="Unassembled WGS sequence"/>
</dbReference>
<evidence type="ECO:0000256" key="5">
    <source>
        <dbReference type="ARBA" id="ARBA00022679"/>
    </source>
</evidence>
<dbReference type="PANTHER" id="PTHR34299:SF1">
    <property type="entry name" value="DIACYLGLYCEROL KINASE"/>
    <property type="match status" value="1"/>
</dbReference>
<keyword evidence="5 16" id="KW-0808">Transferase</keyword>
<proteinExistence type="inferred from homology"/>
<dbReference type="GO" id="GO:0016301">
    <property type="term" value="F:kinase activity"/>
    <property type="evidence" value="ECO:0007669"/>
    <property type="project" value="UniProtKB-KW"/>
</dbReference>
<evidence type="ECO:0000256" key="14">
    <source>
        <dbReference type="ARBA" id="ARBA00023264"/>
    </source>
</evidence>
<keyword evidence="4" id="KW-0444">Lipid biosynthesis</keyword>
<evidence type="ECO:0000313" key="17">
    <source>
        <dbReference type="Proteomes" id="UP001172082"/>
    </source>
</evidence>